<dbReference type="Proteomes" id="UP000660611">
    <property type="component" value="Unassembled WGS sequence"/>
</dbReference>
<organism evidence="1 2">
    <name type="scientific">Dactylosporangium siamense</name>
    <dbReference type="NCBI Taxonomy" id="685454"/>
    <lineage>
        <taxon>Bacteria</taxon>
        <taxon>Bacillati</taxon>
        <taxon>Actinomycetota</taxon>
        <taxon>Actinomycetes</taxon>
        <taxon>Micromonosporales</taxon>
        <taxon>Micromonosporaceae</taxon>
        <taxon>Dactylosporangium</taxon>
    </lineage>
</organism>
<name>A0A919U9U6_9ACTN</name>
<sequence>MVVWQAFEAAWHDSGCHALAGLATACPGERLYAAAFHLFYADGTVILPPALAANSETAVHHNDGYSTRFTPPEWRWDVLDAASDAMRPWYQRLTEEYLAPATDDAERDLALESLWTAHDAAMARVCKAMTTTARLGGIHSSLPATFVVVILEGQRGDEEADLIRASVDPLVLTTVPELAEHLRETEEA</sequence>
<comment type="caution">
    <text evidence="1">The sequence shown here is derived from an EMBL/GenBank/DDBJ whole genome shotgun (WGS) entry which is preliminary data.</text>
</comment>
<keyword evidence="2" id="KW-1185">Reference proteome</keyword>
<reference evidence="1" key="1">
    <citation type="submission" date="2021-01" db="EMBL/GenBank/DDBJ databases">
        <title>Whole genome shotgun sequence of Dactylosporangium siamense NBRC 106093.</title>
        <authorList>
            <person name="Komaki H."/>
            <person name="Tamura T."/>
        </authorList>
    </citation>
    <scope>NUCLEOTIDE SEQUENCE</scope>
    <source>
        <strain evidence="1">NBRC 106093</strain>
    </source>
</reference>
<dbReference type="AlphaFoldDB" id="A0A919U9U6"/>
<evidence type="ECO:0000313" key="1">
    <source>
        <dbReference type="EMBL" id="GIG43721.1"/>
    </source>
</evidence>
<gene>
    <name evidence="1" type="ORF">Dsi01nite_017620</name>
</gene>
<accession>A0A919U9U6</accession>
<dbReference type="EMBL" id="BONQ01000026">
    <property type="protein sequence ID" value="GIG43721.1"/>
    <property type="molecule type" value="Genomic_DNA"/>
</dbReference>
<evidence type="ECO:0008006" key="3">
    <source>
        <dbReference type="Google" id="ProtNLM"/>
    </source>
</evidence>
<protein>
    <recommendedName>
        <fullName evidence="3">DUF4303 domain-containing protein</fullName>
    </recommendedName>
</protein>
<evidence type="ECO:0000313" key="2">
    <source>
        <dbReference type="Proteomes" id="UP000660611"/>
    </source>
</evidence>
<proteinExistence type="predicted"/>